<feature type="transmembrane region" description="Helical" evidence="7">
    <location>
        <begin position="371"/>
        <end position="392"/>
    </location>
</feature>
<feature type="domain" description="Type II secretion system protein GspF" evidence="8">
    <location>
        <begin position="66"/>
        <end position="188"/>
    </location>
</feature>
<evidence type="ECO:0000256" key="7">
    <source>
        <dbReference type="SAM" id="Phobius"/>
    </source>
</evidence>
<dbReference type="InterPro" id="IPR003004">
    <property type="entry name" value="GspF/PilC"/>
</dbReference>
<evidence type="ECO:0000256" key="1">
    <source>
        <dbReference type="ARBA" id="ARBA00004651"/>
    </source>
</evidence>
<reference evidence="9 10" key="1">
    <citation type="submission" date="2024-01" db="EMBL/GenBank/DDBJ databases">
        <title>Unpublished Manusciprt.</title>
        <authorList>
            <person name="Duman M."/>
            <person name="Valdes E.G."/>
            <person name="Ajmi N."/>
            <person name="Altun S."/>
            <person name="Saticioglu I.B."/>
        </authorList>
    </citation>
    <scope>NUCLEOTIDE SEQUENCE [LARGE SCALE GENOMIC DNA]</scope>
    <source>
        <strain evidence="9 10">148P</strain>
    </source>
</reference>
<comment type="similarity">
    <text evidence="2">Belongs to the GSP F family.</text>
</comment>
<dbReference type="Pfam" id="PF00482">
    <property type="entry name" value="T2SSF"/>
    <property type="match status" value="2"/>
</dbReference>
<accession>A0ABU7HL95</accession>
<keyword evidence="6 7" id="KW-0472">Membrane</keyword>
<dbReference type="Proteomes" id="UP001335100">
    <property type="component" value="Unassembled WGS sequence"/>
</dbReference>
<dbReference type="InterPro" id="IPR018076">
    <property type="entry name" value="T2SS_GspF_dom"/>
</dbReference>
<dbReference type="RefSeq" id="WP_330073229.1">
    <property type="nucleotide sequence ID" value="NZ_JAZDQJ010000002.1"/>
</dbReference>
<comment type="caution">
    <text evidence="9">The sequence shown here is derived from an EMBL/GenBank/DDBJ whole genome shotgun (WGS) entry which is preliminary data.</text>
</comment>
<dbReference type="NCBIfam" id="TIGR02120">
    <property type="entry name" value="GspF"/>
    <property type="match status" value="1"/>
</dbReference>
<dbReference type="Gene3D" id="1.20.81.30">
    <property type="entry name" value="Type II secretion system (T2SS), domain F"/>
    <property type="match status" value="2"/>
</dbReference>
<gene>
    <name evidence="9" type="primary">gspF</name>
    <name evidence="9" type="ORF">V0R50_03505</name>
</gene>
<dbReference type="InterPro" id="IPR011850">
    <property type="entry name" value="T2SS_GspF"/>
</dbReference>
<evidence type="ECO:0000313" key="9">
    <source>
        <dbReference type="EMBL" id="MEE1932278.1"/>
    </source>
</evidence>
<dbReference type="InterPro" id="IPR042094">
    <property type="entry name" value="T2SS_GspF_sf"/>
</dbReference>
<keyword evidence="10" id="KW-1185">Reference proteome</keyword>
<keyword evidence="5 7" id="KW-1133">Transmembrane helix</keyword>
<organism evidence="9 10">
    <name type="scientific">Pseudomonas ulcerans</name>
    <dbReference type="NCBI Taxonomy" id="3115852"/>
    <lineage>
        <taxon>Bacteria</taxon>
        <taxon>Pseudomonadati</taxon>
        <taxon>Pseudomonadota</taxon>
        <taxon>Gammaproteobacteria</taxon>
        <taxon>Pseudomonadales</taxon>
        <taxon>Pseudomonadaceae</taxon>
        <taxon>Pseudomonas</taxon>
    </lineage>
</organism>
<dbReference type="EMBL" id="JAZDQJ010000002">
    <property type="protein sequence ID" value="MEE1932278.1"/>
    <property type="molecule type" value="Genomic_DNA"/>
</dbReference>
<evidence type="ECO:0000256" key="2">
    <source>
        <dbReference type="ARBA" id="ARBA00005745"/>
    </source>
</evidence>
<sequence>MPTFLYEAADGQGRLERGTLEAEGQRAALGQLRQRGLTPVALEEQSRTSAALFAPRLSDSELAWATRQLASLLAASLPLEAALGATQDQAERKHIAATLGAVRNDVRSGMRLAEALAERPRDFPEIYRALVAAGEESGDLARVMERLADYIEERNALRGKITTAFIYPGVVGLTSLGIVAFLLGYVVPQVVSAFTQARQDLPGLTLAMLTASDFLRAWGFTCAMGLGGTFWGWRLYLRKPEARLAWHRLVLRLPMFGRFVLGVNTARFASTLAILGSAGVPLLRGLDAARQTLGNEALAGAVAEATAQVREGRSLALALKTQGLFPPILVHLVASGEKTGALPPMLDRAAQTLSRDIERRAMGLTALLEPLMIVIMGGVVLTIVLAVLMPIIEMNQLVK</sequence>
<dbReference type="PRINTS" id="PR00812">
    <property type="entry name" value="BCTERIALGSPF"/>
</dbReference>
<comment type="subcellular location">
    <subcellularLocation>
        <location evidence="1">Cell membrane</location>
        <topology evidence="1">Multi-pass membrane protein</topology>
    </subcellularLocation>
</comment>
<proteinExistence type="inferred from homology"/>
<dbReference type="PANTHER" id="PTHR30012:SF0">
    <property type="entry name" value="TYPE II SECRETION SYSTEM PROTEIN F-RELATED"/>
    <property type="match status" value="1"/>
</dbReference>
<evidence type="ECO:0000256" key="4">
    <source>
        <dbReference type="ARBA" id="ARBA00022692"/>
    </source>
</evidence>
<feature type="transmembrane region" description="Helical" evidence="7">
    <location>
        <begin position="164"/>
        <end position="187"/>
    </location>
</feature>
<evidence type="ECO:0000259" key="8">
    <source>
        <dbReference type="Pfam" id="PF00482"/>
    </source>
</evidence>
<name>A0ABU7HL95_9PSED</name>
<feature type="domain" description="Type II secretion system protein GspF" evidence="8">
    <location>
        <begin position="268"/>
        <end position="390"/>
    </location>
</feature>
<dbReference type="PANTHER" id="PTHR30012">
    <property type="entry name" value="GENERAL SECRETION PATHWAY PROTEIN"/>
    <property type="match status" value="1"/>
</dbReference>
<keyword evidence="4 7" id="KW-0812">Transmembrane</keyword>
<keyword evidence="3" id="KW-1003">Cell membrane</keyword>
<evidence type="ECO:0000256" key="6">
    <source>
        <dbReference type="ARBA" id="ARBA00023136"/>
    </source>
</evidence>
<evidence type="ECO:0000256" key="5">
    <source>
        <dbReference type="ARBA" id="ARBA00022989"/>
    </source>
</evidence>
<evidence type="ECO:0000256" key="3">
    <source>
        <dbReference type="ARBA" id="ARBA00022475"/>
    </source>
</evidence>
<feature type="transmembrane region" description="Helical" evidence="7">
    <location>
        <begin position="217"/>
        <end position="237"/>
    </location>
</feature>
<protein>
    <submittedName>
        <fullName evidence="9">Type II secretion system inner membrane protein GspF</fullName>
    </submittedName>
</protein>
<evidence type="ECO:0000313" key="10">
    <source>
        <dbReference type="Proteomes" id="UP001335100"/>
    </source>
</evidence>